<reference evidence="2" key="1">
    <citation type="journal article" date="2016" name="Front. Microbiol.">
        <title>Complete Genome Sequence of Clostridium estertheticum DSM 8809, a Microbe Identified in Spoiled Vacuum Packed Beef.</title>
        <authorList>
            <person name="Yu Z."/>
            <person name="Gunn L."/>
            <person name="Brennan E."/>
            <person name="Reid R."/>
            <person name="Wall P.G."/>
            <person name="Gaora O.P."/>
            <person name="Hurley D."/>
            <person name="Bolton D."/>
            <person name="Fanning S."/>
        </authorList>
    </citation>
    <scope>NUCLEOTIDE SEQUENCE [LARGE SCALE GENOMIC DNA]</scope>
    <source>
        <strain evidence="2">DSM 8809</strain>
    </source>
</reference>
<sequence length="95" mass="11111">MANILRYSKKQLDRTLKEFGKKENVGSNDTGEWIRLINDFIYEFELKSEVNEGDKLSITTNKEEQIVIEKMMYALEGSKTSLTYIFDGNITYIEE</sequence>
<organism evidence="1 2">
    <name type="scientific">Clostridium estertheticum subsp. estertheticum</name>
    <dbReference type="NCBI Taxonomy" id="1552"/>
    <lineage>
        <taxon>Bacteria</taxon>
        <taxon>Bacillati</taxon>
        <taxon>Bacillota</taxon>
        <taxon>Clostridia</taxon>
        <taxon>Eubacteriales</taxon>
        <taxon>Clostridiaceae</taxon>
        <taxon>Clostridium</taxon>
    </lineage>
</organism>
<gene>
    <name evidence="1" type="ORF">A7L45_06595</name>
</gene>
<dbReference type="AlphaFoldDB" id="A0A1J0GER6"/>
<accession>A0A1J0GER6</accession>
<dbReference type="Proteomes" id="UP000182569">
    <property type="component" value="Chromosome"/>
</dbReference>
<dbReference type="EMBL" id="CP015756">
    <property type="protein sequence ID" value="APC39759.1"/>
    <property type="molecule type" value="Genomic_DNA"/>
</dbReference>
<evidence type="ECO:0000313" key="1">
    <source>
        <dbReference type="EMBL" id="APC39759.1"/>
    </source>
</evidence>
<name>A0A1J0GER6_9CLOT</name>
<keyword evidence="2" id="KW-1185">Reference proteome</keyword>
<dbReference type="RefSeq" id="WP_071612053.1">
    <property type="nucleotide sequence ID" value="NZ_CP015756.1"/>
</dbReference>
<dbReference type="OrthoDB" id="1925161at2"/>
<proteinExistence type="predicted"/>
<protein>
    <submittedName>
        <fullName evidence="1">Uncharacterized protein</fullName>
    </submittedName>
</protein>
<dbReference type="KEGG" id="ceu:A7L45_06595"/>
<evidence type="ECO:0000313" key="2">
    <source>
        <dbReference type="Proteomes" id="UP000182569"/>
    </source>
</evidence>